<accession>A0A1Y2FDR1</accession>
<comment type="subunit">
    <text evidence="8">F-type ATPases have 2 components, CF(1) - the catalytic core - and CF(0) - the membrane proton channel. In yeast, the dimeric form of ATP synthase consists of 17 polypeptides: alpha, beta, gamma, delta, epsilon, 4 (B), 5 (OSCP), 6 (A), 8, 9 (C), d, E (Tim11), f, g, h, i/j and k.</text>
</comment>
<keyword evidence="7 8" id="KW-0472">Membrane</keyword>
<comment type="subcellular location">
    <subcellularLocation>
        <location evidence="8">Mitochondrion</location>
    </subcellularLocation>
    <subcellularLocation>
        <location evidence="8">Mitochondrion inner membrane</location>
    </subcellularLocation>
</comment>
<dbReference type="RefSeq" id="XP_040725195.1">
    <property type="nucleotide sequence ID" value="XM_040872253.1"/>
</dbReference>
<dbReference type="GO" id="GO:0045259">
    <property type="term" value="C:proton-transporting ATP synthase complex"/>
    <property type="evidence" value="ECO:0007669"/>
    <property type="project" value="UniProtKB-KW"/>
</dbReference>
<evidence type="ECO:0000256" key="1">
    <source>
        <dbReference type="ARBA" id="ARBA00022448"/>
    </source>
</evidence>
<dbReference type="Gene3D" id="1.20.5.2210">
    <property type="match status" value="1"/>
</dbReference>
<dbReference type="InterPro" id="IPR008688">
    <property type="entry name" value="ATP_synth_Bsub_B/MI25"/>
</dbReference>
<organism evidence="9 10">
    <name type="scientific">Protomyces lactucae-debilis</name>
    <dbReference type="NCBI Taxonomy" id="2754530"/>
    <lineage>
        <taxon>Eukaryota</taxon>
        <taxon>Fungi</taxon>
        <taxon>Dikarya</taxon>
        <taxon>Ascomycota</taxon>
        <taxon>Taphrinomycotina</taxon>
        <taxon>Taphrinomycetes</taxon>
        <taxon>Taphrinales</taxon>
        <taxon>Protomycetaceae</taxon>
        <taxon>Protomyces</taxon>
    </lineage>
</organism>
<comment type="caution">
    <text evidence="9">The sequence shown here is derived from an EMBL/GenBank/DDBJ whole genome shotgun (WGS) entry which is preliminary data.</text>
</comment>
<dbReference type="AlphaFoldDB" id="A0A1Y2FDR1"/>
<evidence type="ECO:0000256" key="8">
    <source>
        <dbReference type="RuleBase" id="RU368017"/>
    </source>
</evidence>
<evidence type="ECO:0000313" key="9">
    <source>
        <dbReference type="EMBL" id="ORY82061.1"/>
    </source>
</evidence>
<comment type="function">
    <text evidence="8">Subunit b, of the mitochondrial membrane ATP synthase complex (F(1)F(0) ATP synthase or Complex V) that produces ATP from ADP in the presence of a proton gradient across the membrane which is generated by electron transport complexes of the respiratory chain. ATP synthase complex consist of a soluble F(1) head domain - the catalytic core - and a membrane F(1) domain - the membrane proton channel. These two domains are linked by a central stalk rotating inside the F(1) region and a stationary peripheral stalk. During catalysis, ATP synthesis in the catalytic domain of F(1) is coupled via a rotary mechanism of the central stalk subunits to proton translocation. In vivo, can only synthesize ATP although its ATP hydrolase activity can be activated artificially in vitro. Part of the complex F(0) domain. Part of the complex F(0) domain and the peripheric stalk, which acts as a stator to hold the catalytic alpha(3)beta(3) subcomplex and subunit a/ATP6 static relative to the rotary elements.</text>
</comment>
<keyword evidence="10" id="KW-1185">Reference proteome</keyword>
<dbReference type="OrthoDB" id="67388at2759"/>
<dbReference type="GO" id="GO:0046933">
    <property type="term" value="F:proton-transporting ATP synthase activity, rotational mechanism"/>
    <property type="evidence" value="ECO:0007669"/>
    <property type="project" value="TreeGrafter"/>
</dbReference>
<evidence type="ECO:0000313" key="10">
    <source>
        <dbReference type="Proteomes" id="UP000193685"/>
    </source>
</evidence>
<evidence type="ECO:0000256" key="4">
    <source>
        <dbReference type="ARBA" id="ARBA00022792"/>
    </source>
</evidence>
<protein>
    <recommendedName>
        <fullName evidence="8">ATP synthase subunit 4</fullName>
    </recommendedName>
</protein>
<dbReference type="OMA" id="YTEWADG"/>
<dbReference type="GO" id="GO:0005743">
    <property type="term" value="C:mitochondrial inner membrane"/>
    <property type="evidence" value="ECO:0007669"/>
    <property type="project" value="UniProtKB-SubCell"/>
</dbReference>
<evidence type="ECO:0000256" key="7">
    <source>
        <dbReference type="ARBA" id="ARBA00023136"/>
    </source>
</evidence>
<dbReference type="EMBL" id="MCFI01000010">
    <property type="protein sequence ID" value="ORY82061.1"/>
    <property type="molecule type" value="Genomic_DNA"/>
</dbReference>
<dbReference type="FunFam" id="1.20.5.2210:FF:000002">
    <property type="entry name" value="ATP synthase subunit 4 mitochondrial"/>
    <property type="match status" value="1"/>
</dbReference>
<sequence length="247" mass="26620">MSALRIARSAGLQASRAAPRAIAPYACSRTTIFLLTTSVAVRYNSTRVEPSKKAASIIDALPGNSILSKTGILTAGAALSAIAISKEIYVVNEETTVLAAFIGILAVIVKAGGGPYNEWAEGHIGRMRDLLNSARADHTAAVQQRIDSVSEMKDVVGITKSLFAISKETAELEAKAFELQQRVAFATEAKTVLDSWVRYEAGVRQREQKELAESVIAKIQKEITNPKVQQQILQQSIADVERLIAKA</sequence>
<keyword evidence="5 8" id="KW-0406">Ion transport</keyword>
<evidence type="ECO:0000256" key="2">
    <source>
        <dbReference type="ARBA" id="ARBA00022547"/>
    </source>
</evidence>
<dbReference type="STRING" id="56484.A0A1Y2FDR1"/>
<reference evidence="9 10" key="1">
    <citation type="submission" date="2016-07" db="EMBL/GenBank/DDBJ databases">
        <title>Pervasive Adenine N6-methylation of Active Genes in Fungi.</title>
        <authorList>
            <consortium name="DOE Joint Genome Institute"/>
            <person name="Mondo S.J."/>
            <person name="Dannebaum R.O."/>
            <person name="Kuo R.C."/>
            <person name="Labutti K."/>
            <person name="Haridas S."/>
            <person name="Kuo A."/>
            <person name="Salamov A."/>
            <person name="Ahrendt S.R."/>
            <person name="Lipzen A."/>
            <person name="Sullivan W."/>
            <person name="Andreopoulos W.B."/>
            <person name="Clum A."/>
            <person name="Lindquist E."/>
            <person name="Daum C."/>
            <person name="Ramamoorthy G.K."/>
            <person name="Gryganskyi A."/>
            <person name="Culley D."/>
            <person name="Magnuson J.K."/>
            <person name="James T.Y."/>
            <person name="O'Malley M.A."/>
            <person name="Stajich J.E."/>
            <person name="Spatafora J.W."/>
            <person name="Visel A."/>
            <person name="Grigoriev I.V."/>
        </authorList>
    </citation>
    <scope>NUCLEOTIDE SEQUENCE [LARGE SCALE GENOMIC DNA]</scope>
    <source>
        <strain evidence="9 10">12-1054</strain>
    </source>
</reference>
<evidence type="ECO:0000256" key="5">
    <source>
        <dbReference type="ARBA" id="ARBA00023065"/>
    </source>
</evidence>
<name>A0A1Y2FDR1_PROLT</name>
<gene>
    <name evidence="9" type="ORF">BCR37DRAFT_413750</name>
</gene>
<dbReference type="SUPFAM" id="SSF161060">
    <property type="entry name" value="ATP synthase B chain-like"/>
    <property type="match status" value="1"/>
</dbReference>
<dbReference type="PANTHER" id="PTHR12733">
    <property type="entry name" value="MITOCHONDRIAL ATP SYNTHASE B CHAIN"/>
    <property type="match status" value="1"/>
</dbReference>
<dbReference type="Pfam" id="PF05405">
    <property type="entry name" value="Mt_ATP-synt_B"/>
    <property type="match status" value="1"/>
</dbReference>
<keyword evidence="2 8" id="KW-0138">CF(0)</keyword>
<keyword evidence="1 8" id="KW-0813">Transport</keyword>
<dbReference type="Proteomes" id="UP000193685">
    <property type="component" value="Unassembled WGS sequence"/>
</dbReference>
<dbReference type="GeneID" id="63788852"/>
<keyword evidence="4 8" id="KW-0999">Mitochondrion inner membrane</keyword>
<dbReference type="InterPro" id="IPR013837">
    <property type="entry name" value="ATP_synth_F0_suB"/>
</dbReference>
<dbReference type="PANTHER" id="PTHR12733:SF3">
    <property type="entry name" value="ATP SYNTHASE F(0) COMPLEX SUBUNIT B1, MITOCHONDRIAL"/>
    <property type="match status" value="1"/>
</dbReference>
<comment type="similarity">
    <text evidence="8">Belongs to the eukaryotic ATPase B chain family.</text>
</comment>
<evidence type="ECO:0000256" key="3">
    <source>
        <dbReference type="ARBA" id="ARBA00022781"/>
    </source>
</evidence>
<evidence type="ECO:0000256" key="6">
    <source>
        <dbReference type="ARBA" id="ARBA00023128"/>
    </source>
</evidence>
<keyword evidence="6 8" id="KW-0496">Mitochondrion</keyword>
<keyword evidence="3 8" id="KW-0375">Hydrogen ion transport</keyword>
<proteinExistence type="inferred from homology"/>